<dbReference type="InterPro" id="IPR030802">
    <property type="entry name" value="Permease_MalE"/>
</dbReference>
<dbReference type="Pfam" id="PF02405">
    <property type="entry name" value="MlaE"/>
    <property type="match status" value="1"/>
</dbReference>
<evidence type="ECO:0000256" key="7">
    <source>
        <dbReference type="ARBA" id="ARBA00022475"/>
    </source>
</evidence>
<evidence type="ECO:0000313" key="14">
    <source>
        <dbReference type="Proteomes" id="UP000198461"/>
    </source>
</evidence>
<feature type="transmembrane region" description="Helical" evidence="12">
    <location>
        <begin position="198"/>
        <end position="218"/>
    </location>
</feature>
<dbReference type="GO" id="GO:0005548">
    <property type="term" value="F:phospholipid transporter activity"/>
    <property type="evidence" value="ECO:0007669"/>
    <property type="project" value="TreeGrafter"/>
</dbReference>
<dbReference type="GO" id="GO:0043190">
    <property type="term" value="C:ATP-binding cassette (ABC) transporter complex"/>
    <property type="evidence" value="ECO:0007669"/>
    <property type="project" value="InterPro"/>
</dbReference>
<dbReference type="PANTHER" id="PTHR30188:SF4">
    <property type="entry name" value="PROTEIN TRIGALACTOSYLDIACYLGLYCEROL 1, CHLOROPLASTIC"/>
    <property type="match status" value="1"/>
</dbReference>
<gene>
    <name evidence="13" type="ORF">SAMN05443662_1176</name>
</gene>
<keyword evidence="11 12" id="KW-0472">Membrane</keyword>
<dbReference type="EMBL" id="FSRE01000003">
    <property type="protein sequence ID" value="SIO02090.1"/>
    <property type="molecule type" value="Genomic_DNA"/>
</dbReference>
<sequence>MLKALQQLGAWGINLTRSAGRLGLFLLSLLPALPYAIWRVSLLVKQTFNVGTLSLPIIMTAGLFVGMVLGLQGYNVLVDYNSEEAVGTMTALSLLRELGPVVAALLFVGRAGSALTAEIGLMRSTEQLSALEMMAVDPLKFIYAPRFMAVLITLPLLTLIFIALGIWGGWLVAVGWLGVDDGAFWSQMHAHVDWREDVVNGMIKSVAFALLIAVVALFQGSETAPTSEGVSYATTRTVVHGSLGVLGLDFILTALMFN</sequence>
<evidence type="ECO:0000256" key="6">
    <source>
        <dbReference type="ARBA" id="ARBA00022448"/>
    </source>
</evidence>
<comment type="function">
    <text evidence="1">Part of the ABC transporter complex MlaFEDB, which is involved in a phospholipid transport pathway that maintains lipid asymmetry in the outer membrane by retrograde trafficking of phospholipids from the outer membrane to the inner membrane. Probably responsible for the translocation of the substrate across the membrane.</text>
</comment>
<keyword evidence="9 12" id="KW-0812">Transmembrane</keyword>
<evidence type="ECO:0000256" key="5">
    <source>
        <dbReference type="ARBA" id="ARBA00020857"/>
    </source>
</evidence>
<keyword evidence="7" id="KW-1003">Cell membrane</keyword>
<dbReference type="PANTHER" id="PTHR30188">
    <property type="entry name" value="ABC TRANSPORTER PERMEASE PROTEIN-RELATED"/>
    <property type="match status" value="1"/>
</dbReference>
<feature type="transmembrane region" description="Helical" evidence="12">
    <location>
        <begin position="238"/>
        <end position="257"/>
    </location>
</feature>
<evidence type="ECO:0000256" key="11">
    <source>
        <dbReference type="ARBA" id="ARBA00023136"/>
    </source>
</evidence>
<dbReference type="STRING" id="364032.SAMN05443662_1176"/>
<proteinExistence type="inferred from homology"/>
<evidence type="ECO:0000256" key="4">
    <source>
        <dbReference type="ARBA" id="ARBA00011380"/>
    </source>
</evidence>
<keyword evidence="8 12" id="KW-0997">Cell inner membrane</keyword>
<comment type="subcellular location">
    <subcellularLocation>
        <location evidence="2 12">Cell inner membrane</location>
        <topology evidence="2 12">Multi-pass membrane protein</topology>
    </subcellularLocation>
</comment>
<comment type="subunit">
    <text evidence="4">The complex is composed of two ATP-binding proteins (MlaF), two transmembrane proteins (MlaE), two cytoplasmic solute-binding proteins (MlaB) and six periplasmic solute-binding proteins (MlaD).</text>
</comment>
<evidence type="ECO:0000256" key="2">
    <source>
        <dbReference type="ARBA" id="ARBA00004429"/>
    </source>
</evidence>
<reference evidence="14" key="1">
    <citation type="submission" date="2016-11" db="EMBL/GenBank/DDBJ databases">
        <authorList>
            <person name="Varghese N."/>
            <person name="Submissions S."/>
        </authorList>
    </citation>
    <scope>NUCLEOTIDE SEQUENCE [LARGE SCALE GENOMIC DNA]</scope>
    <source>
        <strain evidence="14">DSM 17737</strain>
    </source>
</reference>
<evidence type="ECO:0000256" key="3">
    <source>
        <dbReference type="ARBA" id="ARBA00007556"/>
    </source>
</evidence>
<comment type="similarity">
    <text evidence="3 12">Belongs to the MlaE permease family.</text>
</comment>
<feature type="transmembrane region" description="Helical" evidence="12">
    <location>
        <begin position="20"/>
        <end position="38"/>
    </location>
</feature>
<keyword evidence="6" id="KW-0813">Transport</keyword>
<keyword evidence="14" id="KW-1185">Reference proteome</keyword>
<evidence type="ECO:0000256" key="12">
    <source>
        <dbReference type="RuleBase" id="RU362044"/>
    </source>
</evidence>
<evidence type="ECO:0000256" key="1">
    <source>
        <dbReference type="ARBA" id="ARBA00002460"/>
    </source>
</evidence>
<dbReference type="NCBIfam" id="NF033619">
    <property type="entry name" value="perm_MlaE_1"/>
    <property type="match status" value="1"/>
</dbReference>
<evidence type="ECO:0000256" key="10">
    <source>
        <dbReference type="ARBA" id="ARBA00022989"/>
    </source>
</evidence>
<dbReference type="OrthoDB" id="9806241at2"/>
<keyword evidence="10 12" id="KW-1133">Transmembrane helix</keyword>
<organism evidence="13 14">
    <name type="scientific">Sulfurivirga caldicuralii</name>
    <dbReference type="NCBI Taxonomy" id="364032"/>
    <lineage>
        <taxon>Bacteria</taxon>
        <taxon>Pseudomonadati</taxon>
        <taxon>Pseudomonadota</taxon>
        <taxon>Gammaproteobacteria</taxon>
        <taxon>Thiotrichales</taxon>
        <taxon>Piscirickettsiaceae</taxon>
        <taxon>Sulfurivirga</taxon>
    </lineage>
</organism>
<dbReference type="AlphaFoldDB" id="A0A1N6G3L3"/>
<accession>A0A1N6G3L3</accession>
<dbReference type="Proteomes" id="UP000198461">
    <property type="component" value="Unassembled WGS sequence"/>
</dbReference>
<feature type="transmembrane region" description="Helical" evidence="12">
    <location>
        <begin position="50"/>
        <end position="71"/>
    </location>
</feature>
<evidence type="ECO:0000313" key="13">
    <source>
        <dbReference type="EMBL" id="SIO02090.1"/>
    </source>
</evidence>
<name>A0A1N6G3L3_9GAMM</name>
<protein>
    <recommendedName>
        <fullName evidence="5">Intermembrane phospholipid transport system permease protein MlaE</fullName>
    </recommendedName>
</protein>
<evidence type="ECO:0000256" key="8">
    <source>
        <dbReference type="ARBA" id="ARBA00022519"/>
    </source>
</evidence>
<dbReference type="RefSeq" id="WP_074201471.1">
    <property type="nucleotide sequence ID" value="NZ_FSRE01000003.1"/>
</dbReference>
<dbReference type="InterPro" id="IPR003453">
    <property type="entry name" value="ABC_MlaE_roteobac"/>
</dbReference>
<feature type="transmembrane region" description="Helical" evidence="12">
    <location>
        <begin position="147"/>
        <end position="177"/>
    </location>
</feature>
<evidence type="ECO:0000256" key="9">
    <source>
        <dbReference type="ARBA" id="ARBA00022692"/>
    </source>
</evidence>
<dbReference type="InterPro" id="IPR053408">
    <property type="entry name" value="MlaE_Permease"/>
</dbReference>
<dbReference type="NCBIfam" id="TIGR00056">
    <property type="entry name" value="MlaE family lipid ABC transporter permease subunit"/>
    <property type="match status" value="1"/>
</dbReference>